<dbReference type="CDD" id="cd23992">
    <property type="entry name" value="PBP_GOBP"/>
    <property type="match status" value="1"/>
</dbReference>
<dbReference type="SUPFAM" id="SSF47565">
    <property type="entry name" value="Insect pheromone/odorant-binding proteins"/>
    <property type="match status" value="1"/>
</dbReference>
<dbReference type="InterPro" id="IPR036728">
    <property type="entry name" value="PBP_GOBP_sf"/>
</dbReference>
<name>A0A8J9WA29_HARAX</name>
<evidence type="ECO:0000256" key="1">
    <source>
        <dbReference type="SAM" id="SignalP"/>
    </source>
</evidence>
<dbReference type="GO" id="GO:0005549">
    <property type="term" value="F:odorant binding"/>
    <property type="evidence" value="ECO:0007669"/>
    <property type="project" value="InterPro"/>
</dbReference>
<keyword evidence="1" id="KW-0732">Signal</keyword>
<dbReference type="InterPro" id="IPR006170">
    <property type="entry name" value="PBP/GOBP"/>
</dbReference>
<proteinExistence type="evidence at transcript level"/>
<dbReference type="Pfam" id="PF01395">
    <property type="entry name" value="PBP_GOBP"/>
    <property type="match status" value="1"/>
</dbReference>
<evidence type="ECO:0000313" key="2">
    <source>
        <dbReference type="EMBL" id="AVH84920.1"/>
    </source>
</evidence>
<dbReference type="AlphaFoldDB" id="A0A8J9WA29"/>
<dbReference type="EMBL" id="MG757934">
    <property type="protein sequence ID" value="AVH84920.1"/>
    <property type="molecule type" value="mRNA"/>
</dbReference>
<reference evidence="2" key="1">
    <citation type="submission" date="2018-01" db="EMBL/GenBank/DDBJ databases">
        <title>Harmonia axyridis odorant binding protein 13.</title>
        <authorList>
            <person name="Han S."/>
            <person name="Liang C."/>
            <person name="He Y."/>
            <person name="Liu T."/>
        </authorList>
    </citation>
    <scope>NUCLEOTIDE SEQUENCE</scope>
</reference>
<sequence>MRYSLLFFLVMSSLSFCMADPKADWQKKRQKVQDTCQKNSKVDPKIVEDIKTNGQFHDPDKKVKDFFYCLEVYHEFIDLQGNLQLETVKKHLKAVGVSDEKINEVTKRCAIKDKVKDTSLMAVAYFQCYARHLPRDVLVI</sequence>
<organism evidence="2">
    <name type="scientific">Harmonia axyridis</name>
    <name type="common">Multicolored Asian lady beetle</name>
    <name type="synonym">Coccinella axyridis</name>
    <dbReference type="NCBI Taxonomy" id="115357"/>
    <lineage>
        <taxon>Eukaryota</taxon>
        <taxon>Metazoa</taxon>
        <taxon>Ecdysozoa</taxon>
        <taxon>Arthropoda</taxon>
        <taxon>Hexapoda</taxon>
        <taxon>Insecta</taxon>
        <taxon>Pterygota</taxon>
        <taxon>Neoptera</taxon>
        <taxon>Endopterygota</taxon>
        <taxon>Coleoptera</taxon>
        <taxon>Polyphaga</taxon>
        <taxon>Cucujiformia</taxon>
        <taxon>Coccinelloidea</taxon>
        <taxon>Coccinellidae</taxon>
        <taxon>Coccinellinae</taxon>
        <taxon>Coccinellini</taxon>
        <taxon>Harmonia</taxon>
    </lineage>
</organism>
<feature type="signal peptide" evidence="1">
    <location>
        <begin position="1"/>
        <end position="19"/>
    </location>
</feature>
<dbReference type="Gene3D" id="1.10.238.20">
    <property type="entry name" value="Pheromone/general odorant binding protein domain"/>
    <property type="match status" value="1"/>
</dbReference>
<accession>A0A8J9WA29</accession>
<gene>
    <name evidence="2" type="primary">OBP13</name>
</gene>
<feature type="chain" id="PRO_5035446707" evidence="1">
    <location>
        <begin position="20"/>
        <end position="140"/>
    </location>
</feature>
<protein>
    <submittedName>
        <fullName evidence="2">Odorant binding protein 13</fullName>
    </submittedName>
</protein>